<name>I7I8C9_BABMR</name>
<dbReference type="VEuPathDB" id="PiroplasmaDB:BMR1_01G03085"/>
<accession>I7I8C9</accession>
<feature type="region of interest" description="Disordered" evidence="1">
    <location>
        <begin position="1"/>
        <end position="31"/>
    </location>
</feature>
<dbReference type="RefSeq" id="XP_012647682.1">
    <property type="nucleotide sequence ID" value="XM_012792228.1"/>
</dbReference>
<keyword evidence="3" id="KW-1185">Reference proteome</keyword>
<gene>
    <name evidence="2" type="ORF">BMR1_01G03085</name>
</gene>
<dbReference type="KEGG" id="bmic:BMR1_01G03085"/>
<sequence>MKMNSTHYLDHQHQFQWMDDPRKQGNGTIDSNVSYANIDAKQQLNYGDVPSDNICKSDNEPIDTSINLTYVNEIPDSNTTNFISSNKTAETADTNATTHTNETYIVDPIEAQQFDSNYYTIKTNYDETQPPVNSNNYAYSNDGYNLFAGNMPSSDCYYYQTQPMGNSAGGIGYYNDIYQTISPAFVGLPMSLPASPYMACSRSPAQSVMGDYDTDNFMINTLSQMSTPSSPCYRPVYNGYGKFLVDSAPQFTLTQSALSPNMNYTMDMGMNMNTNCGYEELDDSFYAIVDEIVENTKYLPPKNSEVKCSLDANHPIHCVWKDMNRGHFSWRCRWWENGKRLSKNFNIKRFGDMEAMKMAITMKLKNSTPSERLQLLKEQREVVRVNMEKRHSNPPIDLLTTVSGQFPTPVSTIQPPSPNISDYSCDNDEYSVKIQDENFKRLSWAYTMLDRHANGKDSNLRCKICRKTIKSSRGSNIEQSFFLHLFRMHKNPWKQYVDVRGLDSASKNMLNNLYSFHGINDRTPWKVNSSLCRP</sequence>
<dbReference type="EMBL" id="FO082871">
    <property type="protein sequence ID" value="CCF73073.1"/>
    <property type="molecule type" value="Genomic_DNA"/>
</dbReference>
<feature type="compositionally biased region" description="Basic and acidic residues" evidence="1">
    <location>
        <begin position="8"/>
        <end position="23"/>
    </location>
</feature>
<dbReference type="GeneID" id="24423692"/>
<reference evidence="2 3" key="3">
    <citation type="journal article" date="2016" name="Sci. Rep.">
        <title>Genome-wide diversity and gene expression profiling of Babesia microti isolates identify polymorphic genes that mediate host-pathogen interactions.</title>
        <authorList>
            <person name="Silva J.C."/>
            <person name="Cornillot E."/>
            <person name="McCracken C."/>
            <person name="Usmani-Brown S."/>
            <person name="Dwivedi A."/>
            <person name="Ifeonu O.O."/>
            <person name="Crabtree J."/>
            <person name="Gotia H.T."/>
            <person name="Virji A.Z."/>
            <person name="Reynes C."/>
            <person name="Colinge J."/>
            <person name="Kumar V."/>
            <person name="Lawres L."/>
            <person name="Pazzi J.E."/>
            <person name="Pablo J.V."/>
            <person name="Hung C."/>
            <person name="Brancato J."/>
            <person name="Kumari P."/>
            <person name="Orvis J."/>
            <person name="Tretina K."/>
            <person name="Chibucos M."/>
            <person name="Ott S."/>
            <person name="Sadzewicz L."/>
            <person name="Sengamalay N."/>
            <person name="Shetty A.C."/>
            <person name="Su Q."/>
            <person name="Tallon L."/>
            <person name="Fraser C.M."/>
            <person name="Frutos R."/>
            <person name="Molina D.M."/>
            <person name="Krause P.J."/>
            <person name="Ben Mamoun C."/>
        </authorList>
    </citation>
    <scope>NUCLEOTIDE SEQUENCE [LARGE SCALE GENOMIC DNA]</scope>
    <source>
        <strain evidence="2 3">RI</strain>
    </source>
</reference>
<evidence type="ECO:0000313" key="2">
    <source>
        <dbReference type="EMBL" id="CCF73073.1"/>
    </source>
</evidence>
<dbReference type="AlphaFoldDB" id="I7I8C9"/>
<reference evidence="2 3" key="2">
    <citation type="journal article" date="2013" name="PLoS ONE">
        <title>Whole genome mapping and re-organization of the nuclear and mitochondrial genomes of Babesia microti isolates.</title>
        <authorList>
            <person name="Cornillot E."/>
            <person name="Dassouli A."/>
            <person name="Garg A."/>
            <person name="Pachikara N."/>
            <person name="Randazzo S."/>
            <person name="Depoix D."/>
            <person name="Carcy B."/>
            <person name="Delbecq S."/>
            <person name="Frutos R."/>
            <person name="Silva J.C."/>
            <person name="Sutton R."/>
            <person name="Krause P.J."/>
            <person name="Mamoun C.B."/>
        </authorList>
    </citation>
    <scope>NUCLEOTIDE SEQUENCE [LARGE SCALE GENOMIC DNA]</scope>
    <source>
        <strain evidence="2 3">RI</strain>
    </source>
</reference>
<dbReference type="Gene3D" id="1.20.5.2050">
    <property type="match status" value="1"/>
</dbReference>
<proteinExistence type="predicted"/>
<protein>
    <submittedName>
        <fullName evidence="2">Transcription factor with AP2 domain(S) (AP2-G)</fullName>
    </submittedName>
</protein>
<dbReference type="Proteomes" id="UP000002899">
    <property type="component" value="Chromosome I"/>
</dbReference>
<evidence type="ECO:0000313" key="3">
    <source>
        <dbReference type="Proteomes" id="UP000002899"/>
    </source>
</evidence>
<evidence type="ECO:0000256" key="1">
    <source>
        <dbReference type="SAM" id="MobiDB-lite"/>
    </source>
</evidence>
<organism evidence="2 3">
    <name type="scientific">Babesia microti (strain RI)</name>
    <dbReference type="NCBI Taxonomy" id="1133968"/>
    <lineage>
        <taxon>Eukaryota</taxon>
        <taxon>Sar</taxon>
        <taxon>Alveolata</taxon>
        <taxon>Apicomplexa</taxon>
        <taxon>Aconoidasida</taxon>
        <taxon>Piroplasmida</taxon>
        <taxon>Babesiidae</taxon>
        <taxon>Babesia</taxon>
    </lineage>
</organism>
<reference evidence="2 3" key="1">
    <citation type="journal article" date="2012" name="Nucleic Acids Res.">
        <title>Sequencing of the smallest Apicomplexan genome from the human pathogen Babesia microti.</title>
        <authorList>
            <person name="Cornillot E."/>
            <person name="Hadj-Kaddour K."/>
            <person name="Dassouli A."/>
            <person name="Noel B."/>
            <person name="Ranwez V."/>
            <person name="Vacherie B."/>
            <person name="Augagneur Y."/>
            <person name="Bres V."/>
            <person name="Duclos A."/>
            <person name="Randazzo S."/>
            <person name="Carcy B."/>
            <person name="Debierre-Grockiego F."/>
            <person name="Delbecq S."/>
            <person name="Moubri-Menage K."/>
            <person name="Shams-Eldin H."/>
            <person name="Usmani-Brown S."/>
            <person name="Bringaud F."/>
            <person name="Wincker P."/>
            <person name="Vivares C.P."/>
            <person name="Schwarz R.T."/>
            <person name="Schetters T.P."/>
            <person name="Krause P.J."/>
            <person name="Gorenflot A."/>
            <person name="Berry V."/>
            <person name="Barbe V."/>
            <person name="Ben Mamoun C."/>
        </authorList>
    </citation>
    <scope>NUCLEOTIDE SEQUENCE [LARGE SCALE GENOMIC DNA]</scope>
    <source>
        <strain evidence="2 3">RI</strain>
    </source>
</reference>
<dbReference type="OrthoDB" id="372748at2759"/>